<dbReference type="Gene3D" id="3.40.630.30">
    <property type="match status" value="1"/>
</dbReference>
<dbReference type="Proteomes" id="UP001595791">
    <property type="component" value="Unassembled WGS sequence"/>
</dbReference>
<keyword evidence="5" id="KW-1185">Reference proteome</keyword>
<comment type="caution">
    <text evidence="4">The sequence shown here is derived from an EMBL/GenBank/DDBJ whole genome shotgun (WGS) entry which is preliminary data.</text>
</comment>
<dbReference type="InterPro" id="IPR016181">
    <property type="entry name" value="Acyl_CoA_acyltransferase"/>
</dbReference>
<protein>
    <submittedName>
        <fullName evidence="4">GNAT family N-acetyltransferase</fullName>
        <ecNumber evidence="4">2.3.1.-</ecNumber>
    </submittedName>
</protein>
<dbReference type="InterPro" id="IPR050832">
    <property type="entry name" value="Bact_Acetyltransf"/>
</dbReference>
<dbReference type="Pfam" id="PF00583">
    <property type="entry name" value="Acetyltransf_1"/>
    <property type="match status" value="1"/>
</dbReference>
<evidence type="ECO:0000259" key="3">
    <source>
        <dbReference type="PROSITE" id="PS51186"/>
    </source>
</evidence>
<dbReference type="GO" id="GO:0016746">
    <property type="term" value="F:acyltransferase activity"/>
    <property type="evidence" value="ECO:0007669"/>
    <property type="project" value="UniProtKB-KW"/>
</dbReference>
<reference evidence="5" key="1">
    <citation type="journal article" date="2019" name="Int. J. Syst. Evol. Microbiol.">
        <title>The Global Catalogue of Microorganisms (GCM) 10K type strain sequencing project: providing services to taxonomists for standard genome sequencing and annotation.</title>
        <authorList>
            <consortium name="The Broad Institute Genomics Platform"/>
            <consortium name="The Broad Institute Genome Sequencing Center for Infectious Disease"/>
            <person name="Wu L."/>
            <person name="Ma J."/>
        </authorList>
    </citation>
    <scope>NUCLEOTIDE SEQUENCE [LARGE SCALE GENOMIC DNA]</scope>
    <source>
        <strain evidence="5">LMG 29894</strain>
    </source>
</reference>
<organism evidence="4 5">
    <name type="scientific">Chitinimonas lacunae</name>
    <dbReference type="NCBI Taxonomy" id="1963018"/>
    <lineage>
        <taxon>Bacteria</taxon>
        <taxon>Pseudomonadati</taxon>
        <taxon>Pseudomonadota</taxon>
        <taxon>Betaproteobacteria</taxon>
        <taxon>Neisseriales</taxon>
        <taxon>Chitinibacteraceae</taxon>
        <taxon>Chitinimonas</taxon>
    </lineage>
</organism>
<name>A0ABV8MXN4_9NEIS</name>
<evidence type="ECO:0000313" key="5">
    <source>
        <dbReference type="Proteomes" id="UP001595791"/>
    </source>
</evidence>
<evidence type="ECO:0000256" key="1">
    <source>
        <dbReference type="ARBA" id="ARBA00022679"/>
    </source>
</evidence>
<proteinExistence type="predicted"/>
<dbReference type="InterPro" id="IPR000182">
    <property type="entry name" value="GNAT_dom"/>
</dbReference>
<keyword evidence="2 4" id="KW-0012">Acyltransferase</keyword>
<dbReference type="RefSeq" id="WP_378168279.1">
    <property type="nucleotide sequence ID" value="NZ_JBHSBU010000002.1"/>
</dbReference>
<dbReference type="EC" id="2.3.1.-" evidence="4"/>
<feature type="domain" description="N-acetyltransferase" evidence="3">
    <location>
        <begin position="86"/>
        <end position="250"/>
    </location>
</feature>
<dbReference type="SUPFAM" id="SSF55729">
    <property type="entry name" value="Acyl-CoA N-acyltransferases (Nat)"/>
    <property type="match status" value="1"/>
</dbReference>
<sequence length="250" mass="28076">MTAELFSPLDSARFGLRVGKAYPLCAATLPTVLEQCRQEGLQLLLARCPTEDGESVRALEAAGFRLMDTLVYLRRPLSESDLQTVATVRPARPDDVPLLADVVRRTFTSYVGHYHADGRLDRAQVEQIYPDWACRAVTVEGVADQVLIAEHAGQLAGFAVLKRLDAERCDGLLYGVDPRWRRLGLYRQLLAASFAWGRRIGCTAMEYSTQLSNLPALRTVIRQGFVPERSLHTFHRWFDGDGRDDRDTLQ</sequence>
<evidence type="ECO:0000313" key="4">
    <source>
        <dbReference type="EMBL" id="MFC4161776.1"/>
    </source>
</evidence>
<dbReference type="EMBL" id="JBHSBU010000002">
    <property type="protein sequence ID" value="MFC4161776.1"/>
    <property type="molecule type" value="Genomic_DNA"/>
</dbReference>
<keyword evidence="1 4" id="KW-0808">Transferase</keyword>
<accession>A0ABV8MXN4</accession>
<dbReference type="PANTHER" id="PTHR43877">
    <property type="entry name" value="AMINOALKYLPHOSPHONATE N-ACETYLTRANSFERASE-RELATED-RELATED"/>
    <property type="match status" value="1"/>
</dbReference>
<gene>
    <name evidence="4" type="ORF">ACFOW7_20780</name>
</gene>
<dbReference type="CDD" id="cd04301">
    <property type="entry name" value="NAT_SF"/>
    <property type="match status" value="1"/>
</dbReference>
<dbReference type="PANTHER" id="PTHR43877:SF2">
    <property type="entry name" value="AMINOALKYLPHOSPHONATE N-ACETYLTRANSFERASE-RELATED"/>
    <property type="match status" value="1"/>
</dbReference>
<evidence type="ECO:0000256" key="2">
    <source>
        <dbReference type="ARBA" id="ARBA00023315"/>
    </source>
</evidence>
<dbReference type="PROSITE" id="PS51186">
    <property type="entry name" value="GNAT"/>
    <property type="match status" value="1"/>
</dbReference>